<dbReference type="InterPro" id="IPR027796">
    <property type="entry name" value="OTT_1508_deam-like"/>
</dbReference>
<name>A0ABR4PHA1_9HELO</name>
<proteinExistence type="predicted"/>
<organism evidence="2 3">
    <name type="scientific">Phlyctema vagabunda</name>
    <dbReference type="NCBI Taxonomy" id="108571"/>
    <lineage>
        <taxon>Eukaryota</taxon>
        <taxon>Fungi</taxon>
        <taxon>Dikarya</taxon>
        <taxon>Ascomycota</taxon>
        <taxon>Pezizomycotina</taxon>
        <taxon>Leotiomycetes</taxon>
        <taxon>Helotiales</taxon>
        <taxon>Dermateaceae</taxon>
        <taxon>Phlyctema</taxon>
    </lineage>
</organism>
<dbReference type="Proteomes" id="UP001629113">
    <property type="component" value="Unassembled WGS sequence"/>
</dbReference>
<sequence length="921" mass="105338">MSTTPRLLSVSPEDHLRAGICLLALITTRPANLDELLSEGDINDIYAEGKAVDDDDDTKNEIDEYFEGPRVISSNDEDEHSLHKLRDKVLDRLAETLARYKSDPRAGGGPVLDPKHVASTMMITYSQENKVKILCSKNEGLNQGNSTDDTDFLNSWKVCMERISKAGSAAENDKDSMLDLILTYQRPRINYYVTKLRHAFRYEESTKQVHIDKQPSLSTEWLGRLPVADCRLWIDDNGNRFKFSSHWSNNPSNNSRAASSAQSSRNVDDEVNTILVFIEKLCAQDLGAMNSSEFDICQESLLEQLLPAMFAVWKSARFQASIKARLHERFQHIDHAQRRKNDVMMALKFLCRVYYSLMTFIEAAESMPMFQSIECIPVFVPSTTSKKIPKAIREKQTPIEITTSLELEIHSPGWISYLQKKKTKETFKRLLAEKCHVHAEIQLLSHQKTSVSSRDKTGSVHPYIGCSKRCCLLCWLFIRTDASLQVRGSHETVMHRWEIPAGLFSGHLGTKSYSITKDFLSFIKAMLRYSFSQSFPLRPLELLAQSSAALSTTQTVLDREKAQMEKSELIIRRMMTMPMVTNDGILVVENHEKPGFVFIIGGSLAKPKEMTFEEAEIFKENHIRSLRRAEHVLSLESRDDDLDPLSESEKEILKLYSMLYRDFNNIPDSLTSIWFDFGFCFCRNHDQRKKLAKLYIQLVENGASIAALASAYESRTFSSFMNARGQDLSYFEANGILFHQPDVDELGIYRLIAEVNHTLSGCYCFCWRPKEYCHPKFETRLSRESDGDYGFHGTNPWERWQLLNFYKYVFQHPRFDAKAMQKAKRHPETHKTAGSQLERYLNELIPDFRRKVGNSVLGDAMFPKVKAKVEFPYGRPRCLCVIHNTVAPEGLCWATPWVLARGRGKAGGDEEVELRNLLAGT</sequence>
<evidence type="ECO:0000313" key="2">
    <source>
        <dbReference type="EMBL" id="KAL3422702.1"/>
    </source>
</evidence>
<accession>A0ABR4PHA1</accession>
<evidence type="ECO:0000256" key="1">
    <source>
        <dbReference type="SAM" id="MobiDB-lite"/>
    </source>
</evidence>
<dbReference type="PANTHER" id="PTHR42037:SF1">
    <property type="match status" value="1"/>
</dbReference>
<keyword evidence="3" id="KW-1185">Reference proteome</keyword>
<reference evidence="2 3" key="1">
    <citation type="submission" date="2024-06" db="EMBL/GenBank/DDBJ databases">
        <title>Complete genome of Phlyctema vagabunda strain 19-DSS-EL-015.</title>
        <authorList>
            <person name="Fiorenzani C."/>
        </authorList>
    </citation>
    <scope>NUCLEOTIDE SEQUENCE [LARGE SCALE GENOMIC DNA]</scope>
    <source>
        <strain evidence="2 3">19-DSS-EL-015</strain>
    </source>
</reference>
<protein>
    <submittedName>
        <fullName evidence="2">Uncharacterized protein</fullName>
    </submittedName>
</protein>
<evidence type="ECO:0000313" key="3">
    <source>
        <dbReference type="Proteomes" id="UP001629113"/>
    </source>
</evidence>
<dbReference type="EMBL" id="JBFCZG010000005">
    <property type="protein sequence ID" value="KAL3422702.1"/>
    <property type="molecule type" value="Genomic_DNA"/>
</dbReference>
<dbReference type="Pfam" id="PF14441">
    <property type="entry name" value="OTT_1508_deam"/>
    <property type="match status" value="1"/>
</dbReference>
<dbReference type="PANTHER" id="PTHR42037">
    <property type="match status" value="1"/>
</dbReference>
<gene>
    <name evidence="2" type="ORF">PVAG01_06858</name>
</gene>
<comment type="caution">
    <text evidence="2">The sequence shown here is derived from an EMBL/GenBank/DDBJ whole genome shotgun (WGS) entry which is preliminary data.</text>
</comment>
<feature type="region of interest" description="Disordered" evidence="1">
    <location>
        <begin position="245"/>
        <end position="264"/>
    </location>
</feature>